<dbReference type="Pfam" id="PF03466">
    <property type="entry name" value="LysR_substrate"/>
    <property type="match status" value="1"/>
</dbReference>
<feature type="domain" description="HTH lysR-type" evidence="5">
    <location>
        <begin position="6"/>
        <end position="63"/>
    </location>
</feature>
<dbReference type="InterPro" id="IPR036390">
    <property type="entry name" value="WH_DNA-bd_sf"/>
</dbReference>
<gene>
    <name evidence="7" type="ORF">BMJ33_08160</name>
    <name evidence="6" type="ORF">GHJ91_35265</name>
</gene>
<name>A0A6G1WX01_9HYPH</name>
<dbReference type="SUPFAM" id="SSF46785">
    <property type="entry name" value="Winged helix' DNA-binding domain"/>
    <property type="match status" value="1"/>
</dbReference>
<accession>A0A6G1WX01</accession>
<comment type="similarity">
    <text evidence="1">Belongs to the LysR transcriptional regulatory family.</text>
</comment>
<dbReference type="AlphaFoldDB" id="A0A6G1WX01"/>
<keyword evidence="4" id="KW-0804">Transcription</keyword>
<dbReference type="EMBL" id="NBUC01000059">
    <property type="protein sequence ID" value="PLU05611.1"/>
    <property type="molecule type" value="Genomic_DNA"/>
</dbReference>
<dbReference type="GO" id="GO:0006351">
    <property type="term" value="P:DNA-templated transcription"/>
    <property type="evidence" value="ECO:0007669"/>
    <property type="project" value="TreeGrafter"/>
</dbReference>
<dbReference type="InterPro" id="IPR036388">
    <property type="entry name" value="WH-like_DNA-bd_sf"/>
</dbReference>
<reference evidence="7 8" key="3">
    <citation type="journal article" date="2018" name="FEMS Microbiol. Ecol.">
        <title>Co-invading symbiotic mutualists of Medicago polymorpha retain high ancestral diversity and contain diverse accessory genomes.</title>
        <authorList>
            <person name="Porter S.S."/>
            <person name="Faber-Hammond J.J."/>
            <person name="Friesen M.L."/>
        </authorList>
    </citation>
    <scope>NUCLEOTIDE SEQUENCE [LARGE SCALE GENOMIC DNA]</scope>
    <source>
        <strain evidence="7 8">Str16</strain>
    </source>
</reference>
<keyword evidence="8" id="KW-1185">Reference proteome</keyword>
<dbReference type="Gene3D" id="1.10.10.10">
    <property type="entry name" value="Winged helix-like DNA-binding domain superfamily/Winged helix DNA-binding domain"/>
    <property type="match status" value="1"/>
</dbReference>
<dbReference type="Pfam" id="PF00126">
    <property type="entry name" value="HTH_1"/>
    <property type="match status" value="1"/>
</dbReference>
<dbReference type="InterPro" id="IPR000847">
    <property type="entry name" value="LysR_HTH_N"/>
</dbReference>
<reference evidence="6" key="1">
    <citation type="journal article" date="2013" name="Genome Biol.">
        <title>Comparative genomics of the core and accessory genomes of 48 Sinorhizobium strains comprising five genospecies.</title>
        <authorList>
            <person name="Sugawara M."/>
            <person name="Epstein B."/>
            <person name="Badgley B.D."/>
            <person name="Unno T."/>
            <person name="Xu L."/>
            <person name="Reese J."/>
            <person name="Gyaneshwar P."/>
            <person name="Denny R."/>
            <person name="Mudge J."/>
            <person name="Bharti A.K."/>
            <person name="Farmer A.D."/>
            <person name="May G.D."/>
            <person name="Woodward J.E."/>
            <person name="Medigue C."/>
            <person name="Vallenet D."/>
            <person name="Lajus A."/>
            <person name="Rouy Z."/>
            <person name="Martinez-Vaz B."/>
            <person name="Tiffin P."/>
            <person name="Young N.D."/>
            <person name="Sadowsky M.J."/>
        </authorList>
    </citation>
    <scope>NUCLEOTIDE SEQUENCE</scope>
    <source>
        <strain evidence="6">M1</strain>
    </source>
</reference>
<evidence type="ECO:0000313" key="8">
    <source>
        <dbReference type="Proteomes" id="UP001190825"/>
    </source>
</evidence>
<dbReference type="PANTHER" id="PTHR30537:SF17">
    <property type="entry name" value="LYSR-FAMILY REGULATORY PROTEIN"/>
    <property type="match status" value="1"/>
</dbReference>
<reference evidence="7" key="2">
    <citation type="submission" date="2017-04" db="EMBL/GenBank/DDBJ databases">
        <authorList>
            <person name="Porter S."/>
            <person name="Friesen M.L."/>
            <person name="Faber-Hammond J."/>
        </authorList>
    </citation>
    <scope>NUCLEOTIDE SEQUENCE</scope>
    <source>
        <strain evidence="7">Str16</strain>
    </source>
</reference>
<evidence type="ECO:0000256" key="3">
    <source>
        <dbReference type="ARBA" id="ARBA00023125"/>
    </source>
</evidence>
<evidence type="ECO:0000313" key="7">
    <source>
        <dbReference type="EMBL" id="PLU05611.1"/>
    </source>
</evidence>
<protein>
    <submittedName>
        <fullName evidence="6">LysR family transcriptional regulator</fullName>
    </submittedName>
</protein>
<dbReference type="CDD" id="cd08422">
    <property type="entry name" value="PBP2_CrgA_like"/>
    <property type="match status" value="1"/>
</dbReference>
<evidence type="ECO:0000259" key="5">
    <source>
        <dbReference type="PROSITE" id="PS50931"/>
    </source>
</evidence>
<dbReference type="GO" id="GO:0003700">
    <property type="term" value="F:DNA-binding transcription factor activity"/>
    <property type="evidence" value="ECO:0007669"/>
    <property type="project" value="InterPro"/>
</dbReference>
<dbReference type="PANTHER" id="PTHR30537">
    <property type="entry name" value="HTH-TYPE TRANSCRIPTIONAL REGULATOR"/>
    <property type="match status" value="1"/>
</dbReference>
<evidence type="ECO:0000256" key="2">
    <source>
        <dbReference type="ARBA" id="ARBA00023015"/>
    </source>
</evidence>
<organism evidence="6">
    <name type="scientific">Sinorhizobium medicae</name>
    <dbReference type="NCBI Taxonomy" id="110321"/>
    <lineage>
        <taxon>Bacteria</taxon>
        <taxon>Pseudomonadati</taxon>
        <taxon>Pseudomonadota</taxon>
        <taxon>Alphaproteobacteria</taxon>
        <taxon>Hyphomicrobiales</taxon>
        <taxon>Rhizobiaceae</taxon>
        <taxon>Sinorhizobium/Ensifer group</taxon>
        <taxon>Sinorhizobium</taxon>
    </lineage>
</organism>
<evidence type="ECO:0000256" key="4">
    <source>
        <dbReference type="ARBA" id="ARBA00023163"/>
    </source>
</evidence>
<dbReference type="GO" id="GO:0043565">
    <property type="term" value="F:sequence-specific DNA binding"/>
    <property type="evidence" value="ECO:0007669"/>
    <property type="project" value="TreeGrafter"/>
</dbReference>
<dbReference type="EMBL" id="WISB01000245">
    <property type="protein sequence ID" value="MQW74135.1"/>
    <property type="molecule type" value="Genomic_DNA"/>
</dbReference>
<dbReference type="Gene3D" id="3.40.190.290">
    <property type="match status" value="1"/>
</dbReference>
<keyword evidence="3" id="KW-0238">DNA-binding</keyword>
<dbReference type="OMA" id="CLVFRYP"/>
<evidence type="ECO:0000313" key="6">
    <source>
        <dbReference type="EMBL" id="MQW74135.1"/>
    </source>
</evidence>
<comment type="caution">
    <text evidence="6">The sequence shown here is derived from an EMBL/GenBank/DDBJ whole genome shotgun (WGS) entry which is preliminary data.</text>
</comment>
<dbReference type="InterPro" id="IPR058163">
    <property type="entry name" value="LysR-type_TF_proteobact-type"/>
</dbReference>
<dbReference type="Proteomes" id="UP001190825">
    <property type="component" value="Unassembled WGS sequence"/>
</dbReference>
<dbReference type="PROSITE" id="PS50931">
    <property type="entry name" value="HTH_LYSR"/>
    <property type="match status" value="1"/>
</dbReference>
<dbReference type="FunFam" id="1.10.10.10:FF:000001">
    <property type="entry name" value="LysR family transcriptional regulator"/>
    <property type="match status" value="1"/>
</dbReference>
<evidence type="ECO:0000256" key="1">
    <source>
        <dbReference type="ARBA" id="ARBA00009437"/>
    </source>
</evidence>
<dbReference type="InterPro" id="IPR005119">
    <property type="entry name" value="LysR_subst-bd"/>
</dbReference>
<keyword evidence="2" id="KW-0805">Transcription regulation</keyword>
<proteinExistence type="inferred from homology"/>
<sequence>MELLMDSLRGIESFVRSVEEGSIAAAARRLGITPAAASQNIARLERALGIRLLVRTTRQSGLTEAGRLYYDRVREVISELEQAAAAVSVLNEEPRGRLKIASSVAFGRHVIAPLVPSFAARYPDVSIELVVTDRSIDHIGEGIDISVRFAQQLEPGLITRKLGSVPLVICAAPSYIARRGRPETPEDLRHHDCLIYRFAGHGRLFRWAFVRDGLRFEPELRPTIVSNDIDTLAQMAIAGAGITRLGTFIANQFFEQGLLVPLFGEAAAEDGTRVDHEPLDFYACFLDRQAETPKVRSFIDHAVQSLQGRW</sequence>
<dbReference type="SUPFAM" id="SSF53850">
    <property type="entry name" value="Periplasmic binding protein-like II"/>
    <property type="match status" value="1"/>
</dbReference>